<reference evidence="1 2" key="1">
    <citation type="submission" date="2019-03" db="EMBL/GenBank/DDBJ databases">
        <authorList>
            <person name="Nijsse B."/>
        </authorList>
    </citation>
    <scope>NUCLEOTIDE SEQUENCE [LARGE SCALE GENOMIC DNA]</scope>
    <source>
        <strain evidence="1">Desulfoluna butyratoxydans MSL71</strain>
    </source>
</reference>
<dbReference type="Pfam" id="PF06528">
    <property type="entry name" value="Phage_P2_GpE"/>
    <property type="match status" value="1"/>
</dbReference>
<gene>
    <name evidence="1" type="ORF">MSL71_20220</name>
</gene>
<dbReference type="EMBL" id="CAADHO010000003">
    <property type="protein sequence ID" value="VFQ44373.1"/>
    <property type="molecule type" value="Genomic_DNA"/>
</dbReference>
<protein>
    <submittedName>
        <fullName evidence="1">Burkholderia phage phie202 gp27</fullName>
    </submittedName>
</protein>
<accession>A0A4U8YSV1</accession>
<dbReference type="AlphaFoldDB" id="A0A4U8YSV1"/>
<name>A0A4U8YSV1_9BACT</name>
<evidence type="ECO:0000313" key="1">
    <source>
        <dbReference type="EMBL" id="VFQ44373.1"/>
    </source>
</evidence>
<keyword evidence="2" id="KW-1185">Reference proteome</keyword>
<evidence type="ECO:0000313" key="2">
    <source>
        <dbReference type="Proteomes" id="UP000507962"/>
    </source>
</evidence>
<organism evidence="1 2">
    <name type="scientific">Desulfoluna butyratoxydans</name>
    <dbReference type="NCBI Taxonomy" id="231438"/>
    <lineage>
        <taxon>Bacteria</taxon>
        <taxon>Pseudomonadati</taxon>
        <taxon>Thermodesulfobacteriota</taxon>
        <taxon>Desulfobacteria</taxon>
        <taxon>Desulfobacterales</taxon>
        <taxon>Desulfolunaceae</taxon>
        <taxon>Desulfoluna</taxon>
    </lineage>
</organism>
<proteinExistence type="predicted"/>
<sequence length="43" mass="4935">MIANIATVFQWQPSEIKGLSLDEFLDYHEEAVARYRANHTATP</sequence>
<dbReference type="Proteomes" id="UP000507962">
    <property type="component" value="Unassembled WGS sequence"/>
</dbReference>
<dbReference type="RefSeq" id="WP_180139740.1">
    <property type="nucleotide sequence ID" value="NZ_CAADHO010000003.1"/>
</dbReference>
<dbReference type="InterPro" id="IPR009493">
    <property type="entry name" value="P2_GpE"/>
</dbReference>